<evidence type="ECO:0000313" key="4">
    <source>
        <dbReference type="Proteomes" id="UP000825935"/>
    </source>
</evidence>
<reference evidence="3" key="1">
    <citation type="submission" date="2021-08" db="EMBL/GenBank/DDBJ databases">
        <title>WGS assembly of Ceratopteris richardii.</title>
        <authorList>
            <person name="Marchant D.B."/>
            <person name="Chen G."/>
            <person name="Jenkins J."/>
            <person name="Shu S."/>
            <person name="Leebens-Mack J."/>
            <person name="Grimwood J."/>
            <person name="Schmutz J."/>
            <person name="Soltis P."/>
            <person name="Soltis D."/>
            <person name="Chen Z.-H."/>
        </authorList>
    </citation>
    <scope>NUCLEOTIDE SEQUENCE</scope>
    <source>
        <strain evidence="3">Whitten #5841</strain>
        <tissue evidence="3">Leaf</tissue>
    </source>
</reference>
<keyword evidence="4" id="KW-1185">Reference proteome</keyword>
<keyword evidence="2" id="KW-0732">Signal</keyword>
<gene>
    <name evidence="3" type="ORF">KP509_30G009800</name>
</gene>
<feature type="signal peptide" evidence="2">
    <location>
        <begin position="1"/>
        <end position="23"/>
    </location>
</feature>
<proteinExistence type="predicted"/>
<accession>A0A8T2R0I5</accession>
<dbReference type="Proteomes" id="UP000825935">
    <property type="component" value="Chromosome 30"/>
</dbReference>
<evidence type="ECO:0000256" key="1">
    <source>
        <dbReference type="SAM" id="MobiDB-lite"/>
    </source>
</evidence>
<evidence type="ECO:0000313" key="3">
    <source>
        <dbReference type="EMBL" id="KAH7289577.1"/>
    </source>
</evidence>
<dbReference type="AlphaFoldDB" id="A0A8T2R0I5"/>
<comment type="caution">
    <text evidence="3">The sequence shown here is derived from an EMBL/GenBank/DDBJ whole genome shotgun (WGS) entry which is preliminary data.</text>
</comment>
<name>A0A8T2R0I5_CERRI</name>
<feature type="region of interest" description="Disordered" evidence="1">
    <location>
        <begin position="66"/>
        <end position="113"/>
    </location>
</feature>
<organism evidence="3 4">
    <name type="scientific">Ceratopteris richardii</name>
    <name type="common">Triangle waterfern</name>
    <dbReference type="NCBI Taxonomy" id="49495"/>
    <lineage>
        <taxon>Eukaryota</taxon>
        <taxon>Viridiplantae</taxon>
        <taxon>Streptophyta</taxon>
        <taxon>Embryophyta</taxon>
        <taxon>Tracheophyta</taxon>
        <taxon>Polypodiopsida</taxon>
        <taxon>Polypodiidae</taxon>
        <taxon>Polypodiales</taxon>
        <taxon>Pteridineae</taxon>
        <taxon>Pteridaceae</taxon>
        <taxon>Parkerioideae</taxon>
        <taxon>Ceratopteris</taxon>
    </lineage>
</organism>
<feature type="chain" id="PRO_5035917573" description="Glycine-rich protein" evidence="2">
    <location>
        <begin position="24"/>
        <end position="113"/>
    </location>
</feature>
<feature type="compositionally biased region" description="Gly residues" evidence="1">
    <location>
        <begin position="66"/>
        <end position="78"/>
    </location>
</feature>
<evidence type="ECO:0000256" key="2">
    <source>
        <dbReference type="SAM" id="SignalP"/>
    </source>
</evidence>
<feature type="compositionally biased region" description="Basic and acidic residues" evidence="1">
    <location>
        <begin position="87"/>
        <end position="105"/>
    </location>
</feature>
<sequence>MATSVRLICAVLVVALISSCVQYAEVDVGRKLSAGSGEGRELMYMKDGYEYKGMDGSRMKDGYGSGSMGGWKKGYGKGGNKKGYGKGSDDKGYGHGHGHGDDGHGKGYPGHPH</sequence>
<dbReference type="EMBL" id="CM035435">
    <property type="protein sequence ID" value="KAH7289577.1"/>
    <property type="molecule type" value="Genomic_DNA"/>
</dbReference>
<evidence type="ECO:0008006" key="5">
    <source>
        <dbReference type="Google" id="ProtNLM"/>
    </source>
</evidence>
<dbReference type="PROSITE" id="PS51257">
    <property type="entry name" value="PROKAR_LIPOPROTEIN"/>
    <property type="match status" value="1"/>
</dbReference>
<protein>
    <recommendedName>
        <fullName evidence="5">Glycine-rich protein</fullName>
    </recommendedName>
</protein>